<keyword evidence="2" id="KW-1185">Reference proteome</keyword>
<dbReference type="Proteomes" id="UP000015106">
    <property type="component" value="Chromosome 5"/>
</dbReference>
<name>A0A8R7UCJ1_TRIUA</name>
<proteinExistence type="predicted"/>
<accession>A0A8R7UCJ1</accession>
<reference evidence="1" key="3">
    <citation type="submission" date="2022-06" db="UniProtKB">
        <authorList>
            <consortium name="EnsemblPlants"/>
        </authorList>
    </citation>
    <scope>IDENTIFICATION</scope>
</reference>
<dbReference type="AlphaFoldDB" id="A0A8R7UCJ1"/>
<evidence type="ECO:0000313" key="2">
    <source>
        <dbReference type="Proteomes" id="UP000015106"/>
    </source>
</evidence>
<dbReference type="Gramene" id="TuG1812G0500000932.01.T02">
    <property type="protein sequence ID" value="TuG1812G0500000932.01.T02"/>
    <property type="gene ID" value="TuG1812G0500000932.01"/>
</dbReference>
<sequence>MLSPRAAPSLLGFAPPTILVAPLPCVLTSTSCSPAYRPSSVLLRPPPFVLRARAEHSDGRTYLGQSASASEDYSSRNSCRFVLLAPGVGGEHVLRKRLQKDFSASTMGPCMWDDEGNQSRFSKTHKLMEVCKIYIQAVDGLEVLQRLKVWRTYN</sequence>
<dbReference type="EnsemblPlants" id="TuG1812G0500000932.01.T02">
    <property type="protein sequence ID" value="TuG1812G0500000932.01.T02"/>
    <property type="gene ID" value="TuG1812G0500000932.01"/>
</dbReference>
<dbReference type="PROSITE" id="PS51257">
    <property type="entry name" value="PROKAR_LIPOPROTEIN"/>
    <property type="match status" value="1"/>
</dbReference>
<evidence type="ECO:0000313" key="1">
    <source>
        <dbReference type="EnsemblPlants" id="TuG1812G0500000932.01.T02"/>
    </source>
</evidence>
<reference evidence="2" key="1">
    <citation type="journal article" date="2013" name="Nature">
        <title>Draft genome of the wheat A-genome progenitor Triticum urartu.</title>
        <authorList>
            <person name="Ling H.Q."/>
            <person name="Zhao S."/>
            <person name="Liu D."/>
            <person name="Wang J."/>
            <person name="Sun H."/>
            <person name="Zhang C."/>
            <person name="Fan H."/>
            <person name="Li D."/>
            <person name="Dong L."/>
            <person name="Tao Y."/>
            <person name="Gao C."/>
            <person name="Wu H."/>
            <person name="Li Y."/>
            <person name="Cui Y."/>
            <person name="Guo X."/>
            <person name="Zheng S."/>
            <person name="Wang B."/>
            <person name="Yu K."/>
            <person name="Liang Q."/>
            <person name="Yang W."/>
            <person name="Lou X."/>
            <person name="Chen J."/>
            <person name="Feng M."/>
            <person name="Jian J."/>
            <person name="Zhang X."/>
            <person name="Luo G."/>
            <person name="Jiang Y."/>
            <person name="Liu J."/>
            <person name="Wang Z."/>
            <person name="Sha Y."/>
            <person name="Zhang B."/>
            <person name="Wu H."/>
            <person name="Tang D."/>
            <person name="Shen Q."/>
            <person name="Xue P."/>
            <person name="Zou S."/>
            <person name="Wang X."/>
            <person name="Liu X."/>
            <person name="Wang F."/>
            <person name="Yang Y."/>
            <person name="An X."/>
            <person name="Dong Z."/>
            <person name="Zhang K."/>
            <person name="Zhang X."/>
            <person name="Luo M.C."/>
            <person name="Dvorak J."/>
            <person name="Tong Y."/>
            <person name="Wang J."/>
            <person name="Yang H."/>
            <person name="Li Z."/>
            <person name="Wang D."/>
            <person name="Zhang A."/>
            <person name="Wang J."/>
        </authorList>
    </citation>
    <scope>NUCLEOTIDE SEQUENCE</scope>
    <source>
        <strain evidence="2">cv. G1812</strain>
    </source>
</reference>
<organism evidence="1 2">
    <name type="scientific">Triticum urartu</name>
    <name type="common">Red wild einkorn</name>
    <name type="synonym">Crithodium urartu</name>
    <dbReference type="NCBI Taxonomy" id="4572"/>
    <lineage>
        <taxon>Eukaryota</taxon>
        <taxon>Viridiplantae</taxon>
        <taxon>Streptophyta</taxon>
        <taxon>Embryophyta</taxon>
        <taxon>Tracheophyta</taxon>
        <taxon>Spermatophyta</taxon>
        <taxon>Magnoliopsida</taxon>
        <taxon>Liliopsida</taxon>
        <taxon>Poales</taxon>
        <taxon>Poaceae</taxon>
        <taxon>BOP clade</taxon>
        <taxon>Pooideae</taxon>
        <taxon>Triticodae</taxon>
        <taxon>Triticeae</taxon>
        <taxon>Triticinae</taxon>
        <taxon>Triticum</taxon>
    </lineage>
</organism>
<protein>
    <submittedName>
        <fullName evidence="1">Uncharacterized protein</fullName>
    </submittedName>
</protein>
<reference evidence="1" key="2">
    <citation type="submission" date="2018-03" db="EMBL/GenBank/DDBJ databases">
        <title>The Triticum urartu genome reveals the dynamic nature of wheat genome evolution.</title>
        <authorList>
            <person name="Ling H."/>
            <person name="Ma B."/>
            <person name="Shi X."/>
            <person name="Liu H."/>
            <person name="Dong L."/>
            <person name="Sun H."/>
            <person name="Cao Y."/>
            <person name="Gao Q."/>
            <person name="Zheng S."/>
            <person name="Li Y."/>
            <person name="Yu Y."/>
            <person name="Du H."/>
            <person name="Qi M."/>
            <person name="Li Y."/>
            <person name="Yu H."/>
            <person name="Cui Y."/>
            <person name="Wang N."/>
            <person name="Chen C."/>
            <person name="Wu H."/>
            <person name="Zhao Y."/>
            <person name="Zhang J."/>
            <person name="Li Y."/>
            <person name="Zhou W."/>
            <person name="Zhang B."/>
            <person name="Hu W."/>
            <person name="Eijk M."/>
            <person name="Tang J."/>
            <person name="Witsenboer H."/>
            <person name="Zhao S."/>
            <person name="Li Z."/>
            <person name="Zhang A."/>
            <person name="Wang D."/>
            <person name="Liang C."/>
        </authorList>
    </citation>
    <scope>NUCLEOTIDE SEQUENCE [LARGE SCALE GENOMIC DNA]</scope>
    <source>
        <strain evidence="1">cv. G1812</strain>
    </source>
</reference>